<gene>
    <name evidence="1" type="ORF">EO157G_2530</name>
</gene>
<dbReference type="EMBL" id="LC494302">
    <property type="protein sequence ID" value="BBM61842.1"/>
    <property type="molecule type" value="Genomic_DNA"/>
</dbReference>
<evidence type="ECO:0000313" key="1">
    <source>
        <dbReference type="EMBL" id="BBM61842.1"/>
    </source>
</evidence>
<name>A0A5A4U612_9CAUD</name>
<accession>A0A5A4U612</accession>
<protein>
    <submittedName>
        <fullName evidence="1">Uncharacterized protein</fullName>
    </submittedName>
</protein>
<dbReference type="Proteomes" id="UP000321352">
    <property type="component" value="Segment"/>
</dbReference>
<evidence type="ECO:0000313" key="2">
    <source>
        <dbReference type="Proteomes" id="UP000321352"/>
    </source>
</evidence>
<sequence>MTKRIVLLNESSTTQLLNAVHYDIETSVNLISTVVLLDTGKVANDKAIAGILTDLEPGSSAPITLNGKVFNILLTD</sequence>
<proteinExistence type="predicted"/>
<organism evidence="1 2">
    <name type="scientific">Escherichia phage SP27</name>
    <dbReference type="NCBI Taxonomy" id="2495557"/>
    <lineage>
        <taxon>Viruses</taxon>
        <taxon>Duplodnaviria</taxon>
        <taxon>Heunggongvirae</taxon>
        <taxon>Uroviricota</taxon>
        <taxon>Caudoviricetes</taxon>
        <taxon>Asteriusvirus</taxon>
        <taxon>Asteriusvirus PBECO4</taxon>
    </lineage>
</organism>
<reference evidence="1 2" key="1">
    <citation type="submission" date="2019-07" db="EMBL/GenBank/DDBJ databases">
        <title>Whole genome analysis of E. coli Jumbo phage.</title>
        <authorList>
            <person name="Azam A.H."/>
            <person name="Oishi K."/>
            <person name="Miyanaga K."/>
            <person name="Tanji Y."/>
        </authorList>
    </citation>
    <scope>NUCLEOTIDE SEQUENCE [LARGE SCALE GENOMIC DNA]</scope>
    <source>
        <strain evidence="1 2">SP27</strain>
    </source>
</reference>